<accession>A0A0A9CRA8</accession>
<reference evidence="2" key="2">
    <citation type="journal article" date="2015" name="Data Brief">
        <title>Shoot transcriptome of the giant reed, Arundo donax.</title>
        <authorList>
            <person name="Barrero R.A."/>
            <person name="Guerrero F.D."/>
            <person name="Moolhuijzen P."/>
            <person name="Goolsby J.A."/>
            <person name="Tidwell J."/>
            <person name="Bellgard S.E."/>
            <person name="Bellgard M.I."/>
        </authorList>
    </citation>
    <scope>NUCLEOTIDE SEQUENCE</scope>
    <source>
        <tissue evidence="2">Shoot tissue taken approximately 20 cm above the soil surface</tissue>
    </source>
</reference>
<reference evidence="2" key="1">
    <citation type="submission" date="2014-09" db="EMBL/GenBank/DDBJ databases">
        <authorList>
            <person name="Magalhaes I.L.F."/>
            <person name="Oliveira U."/>
            <person name="Santos F.R."/>
            <person name="Vidigal T.H.D.A."/>
            <person name="Brescovit A.D."/>
            <person name="Santos A.J."/>
        </authorList>
    </citation>
    <scope>NUCLEOTIDE SEQUENCE</scope>
    <source>
        <tissue evidence="2">Shoot tissue taken approximately 20 cm above the soil surface</tissue>
    </source>
</reference>
<protein>
    <submittedName>
        <fullName evidence="2">Uncharacterized protein</fullName>
    </submittedName>
</protein>
<organism evidence="2">
    <name type="scientific">Arundo donax</name>
    <name type="common">Giant reed</name>
    <name type="synonym">Donax arundinaceus</name>
    <dbReference type="NCBI Taxonomy" id="35708"/>
    <lineage>
        <taxon>Eukaryota</taxon>
        <taxon>Viridiplantae</taxon>
        <taxon>Streptophyta</taxon>
        <taxon>Embryophyta</taxon>
        <taxon>Tracheophyta</taxon>
        <taxon>Spermatophyta</taxon>
        <taxon>Magnoliopsida</taxon>
        <taxon>Liliopsida</taxon>
        <taxon>Poales</taxon>
        <taxon>Poaceae</taxon>
        <taxon>PACMAD clade</taxon>
        <taxon>Arundinoideae</taxon>
        <taxon>Arundineae</taxon>
        <taxon>Arundo</taxon>
    </lineage>
</organism>
<name>A0A0A9CRA8_ARUDO</name>
<feature type="transmembrane region" description="Helical" evidence="1">
    <location>
        <begin position="26"/>
        <end position="46"/>
    </location>
</feature>
<keyword evidence="1" id="KW-0472">Membrane</keyword>
<evidence type="ECO:0000313" key="2">
    <source>
        <dbReference type="EMBL" id="JAD75935.1"/>
    </source>
</evidence>
<dbReference type="EMBL" id="GBRH01221960">
    <property type="protein sequence ID" value="JAD75935.1"/>
    <property type="molecule type" value="Transcribed_RNA"/>
</dbReference>
<evidence type="ECO:0000256" key="1">
    <source>
        <dbReference type="SAM" id="Phobius"/>
    </source>
</evidence>
<keyword evidence="1" id="KW-0812">Transmembrane</keyword>
<dbReference type="AlphaFoldDB" id="A0A0A9CRA8"/>
<sequence>MWPMCSLYIYSPSSLMADYLPNIPKVSNIVTVSLIVSLLSYLHVYARSPWIAS</sequence>
<proteinExistence type="predicted"/>
<keyword evidence="1" id="KW-1133">Transmembrane helix</keyword>